<evidence type="ECO:0000313" key="1">
    <source>
        <dbReference type="Proteomes" id="UP000887580"/>
    </source>
</evidence>
<organism evidence="1 2">
    <name type="scientific">Panagrolaimus sp. PS1159</name>
    <dbReference type="NCBI Taxonomy" id="55785"/>
    <lineage>
        <taxon>Eukaryota</taxon>
        <taxon>Metazoa</taxon>
        <taxon>Ecdysozoa</taxon>
        <taxon>Nematoda</taxon>
        <taxon>Chromadorea</taxon>
        <taxon>Rhabditida</taxon>
        <taxon>Tylenchina</taxon>
        <taxon>Panagrolaimomorpha</taxon>
        <taxon>Panagrolaimoidea</taxon>
        <taxon>Panagrolaimidae</taxon>
        <taxon>Panagrolaimus</taxon>
    </lineage>
</organism>
<name>A0AC35F9L7_9BILA</name>
<sequence length="111" mass="12574">MENILQKPLKKRVIPLSSDEDEEDEPIYQPFKGKNNLEIPRSHFGRSISLSPIPPQSPLLLRSPIEDNESPSAPPSRNESSHISKARTKHLDWCEEEDCDICEPTNLELSG</sequence>
<reference evidence="2" key="1">
    <citation type="submission" date="2022-11" db="UniProtKB">
        <authorList>
            <consortium name="WormBaseParasite"/>
        </authorList>
    </citation>
    <scope>IDENTIFICATION</scope>
</reference>
<proteinExistence type="predicted"/>
<protein>
    <submittedName>
        <fullName evidence="2">Uncharacterized protein</fullName>
    </submittedName>
</protein>
<evidence type="ECO:0000313" key="2">
    <source>
        <dbReference type="WBParaSite" id="PS1159_v2.g15338.t1"/>
    </source>
</evidence>
<dbReference type="WBParaSite" id="PS1159_v2.g15338.t1">
    <property type="protein sequence ID" value="PS1159_v2.g15338.t1"/>
    <property type="gene ID" value="PS1159_v2.g15338"/>
</dbReference>
<dbReference type="Proteomes" id="UP000887580">
    <property type="component" value="Unplaced"/>
</dbReference>
<accession>A0AC35F9L7</accession>